<dbReference type="KEGG" id="hyh:D3Y59_11915"/>
<feature type="compositionally biased region" description="Polar residues" evidence="1">
    <location>
        <begin position="173"/>
        <end position="190"/>
    </location>
</feature>
<dbReference type="Proteomes" id="UP000262802">
    <property type="component" value="Chromosome"/>
</dbReference>
<feature type="compositionally biased region" description="Gly residues" evidence="1">
    <location>
        <begin position="107"/>
        <end position="127"/>
    </location>
</feature>
<evidence type="ECO:0000313" key="3">
    <source>
        <dbReference type="EMBL" id="AYA37691.1"/>
    </source>
</evidence>
<reference evidence="3 4" key="1">
    <citation type="submission" date="2018-09" db="EMBL/GenBank/DDBJ databases">
        <title>Hymenobacter medium sp. nov., isolated from R2A medium.</title>
        <authorList>
            <person name="Yingchao G."/>
        </authorList>
    </citation>
    <scope>NUCLEOTIDE SEQUENCE [LARGE SCALE GENOMIC DNA]</scope>
    <source>
        <strain evidence="4">sh-6</strain>
    </source>
</reference>
<name>A0A3B7R9B5_9BACT</name>
<keyword evidence="4" id="KW-1185">Reference proteome</keyword>
<protein>
    <submittedName>
        <fullName evidence="3">Uncharacterized protein</fullName>
    </submittedName>
</protein>
<evidence type="ECO:0000256" key="1">
    <source>
        <dbReference type="SAM" id="MobiDB-lite"/>
    </source>
</evidence>
<dbReference type="AlphaFoldDB" id="A0A3B7R9B5"/>
<evidence type="ECO:0000256" key="2">
    <source>
        <dbReference type="SAM" id="SignalP"/>
    </source>
</evidence>
<feature type="region of interest" description="Disordered" evidence="1">
    <location>
        <begin position="17"/>
        <end position="190"/>
    </location>
</feature>
<dbReference type="RefSeq" id="WP_119445256.1">
    <property type="nucleotide sequence ID" value="NZ_CP032317.1"/>
</dbReference>
<dbReference type="EMBL" id="CP032317">
    <property type="protein sequence ID" value="AYA37691.1"/>
    <property type="molecule type" value="Genomic_DNA"/>
</dbReference>
<feature type="compositionally biased region" description="Polar residues" evidence="1">
    <location>
        <begin position="19"/>
        <end position="30"/>
    </location>
</feature>
<evidence type="ECO:0000313" key="4">
    <source>
        <dbReference type="Proteomes" id="UP000262802"/>
    </source>
</evidence>
<gene>
    <name evidence="3" type="ORF">D3Y59_11915</name>
</gene>
<proteinExistence type="predicted"/>
<dbReference type="OrthoDB" id="887379at2"/>
<sequence>MKRFAFLVLAMGLAAVSAEAQQKKTSSKSNDGWGSSGSGWGSSSGWDAPASKPAAKPKTATKATAPAKTTPNAAAPSGTAAPAAANATATTPASGTGATGDASQAMGGQGTAGATGNAANGGFGDVGAGDRTPERIEGMSVAPGRPLMPSGRTRSDYMGRPIQAKPSMRPRSTDNNQQTDLLNTAPGQRP</sequence>
<accession>A0A3B7R9B5</accession>
<keyword evidence="2" id="KW-0732">Signal</keyword>
<feature type="signal peptide" evidence="2">
    <location>
        <begin position="1"/>
        <end position="20"/>
    </location>
</feature>
<organism evidence="3 4">
    <name type="scientific">Hymenobacter oligotrophus</name>
    <dbReference type="NCBI Taxonomy" id="2319843"/>
    <lineage>
        <taxon>Bacteria</taxon>
        <taxon>Pseudomonadati</taxon>
        <taxon>Bacteroidota</taxon>
        <taxon>Cytophagia</taxon>
        <taxon>Cytophagales</taxon>
        <taxon>Hymenobacteraceae</taxon>
        <taxon>Hymenobacter</taxon>
    </lineage>
</organism>
<feature type="compositionally biased region" description="Low complexity" evidence="1">
    <location>
        <begin position="43"/>
        <end position="106"/>
    </location>
</feature>
<feature type="chain" id="PRO_5017576644" evidence="2">
    <location>
        <begin position="21"/>
        <end position="190"/>
    </location>
</feature>